<dbReference type="STRING" id="10228.B3RN12"/>
<organism evidence="4 5">
    <name type="scientific">Trichoplax adhaerens</name>
    <name type="common">Trichoplax reptans</name>
    <dbReference type="NCBI Taxonomy" id="10228"/>
    <lineage>
        <taxon>Eukaryota</taxon>
        <taxon>Metazoa</taxon>
        <taxon>Placozoa</taxon>
        <taxon>Uniplacotomia</taxon>
        <taxon>Trichoplacea</taxon>
        <taxon>Trichoplacidae</taxon>
        <taxon>Trichoplax</taxon>
    </lineage>
</organism>
<dbReference type="GO" id="GO:0005634">
    <property type="term" value="C:nucleus"/>
    <property type="evidence" value="ECO:0000318"/>
    <property type="project" value="GO_Central"/>
</dbReference>
<dbReference type="InterPro" id="IPR038904">
    <property type="entry name" value="BRAT1"/>
</dbReference>
<evidence type="ECO:0000256" key="1">
    <source>
        <dbReference type="ARBA" id="ARBA00004496"/>
    </source>
</evidence>
<dbReference type="KEGG" id="tad:TRIADDRAFT_52997"/>
<dbReference type="SUPFAM" id="SSF48371">
    <property type="entry name" value="ARM repeat"/>
    <property type="match status" value="1"/>
</dbReference>
<protein>
    <submittedName>
        <fullName evidence="4">Uncharacterized protein</fullName>
    </submittedName>
</protein>
<dbReference type="RefSeq" id="XP_002109771.1">
    <property type="nucleotide sequence ID" value="XM_002109735.1"/>
</dbReference>
<dbReference type="PANTHER" id="PTHR21331:SF2">
    <property type="entry name" value="BRCA1-ASSOCIATED ATM ACTIVATOR 1"/>
    <property type="match status" value="1"/>
</dbReference>
<evidence type="ECO:0000313" key="5">
    <source>
        <dbReference type="Proteomes" id="UP000009022"/>
    </source>
</evidence>
<reference evidence="4 5" key="1">
    <citation type="journal article" date="2008" name="Nature">
        <title>The Trichoplax genome and the nature of placozoans.</title>
        <authorList>
            <person name="Srivastava M."/>
            <person name="Begovic E."/>
            <person name="Chapman J."/>
            <person name="Putnam N.H."/>
            <person name="Hellsten U."/>
            <person name="Kawashima T."/>
            <person name="Kuo A."/>
            <person name="Mitros T."/>
            <person name="Salamov A."/>
            <person name="Carpenter M.L."/>
            <person name="Signorovitch A.Y."/>
            <person name="Moreno M.A."/>
            <person name="Kamm K."/>
            <person name="Grimwood J."/>
            <person name="Schmutz J."/>
            <person name="Shapiro H."/>
            <person name="Grigoriev I.V."/>
            <person name="Buss L.W."/>
            <person name="Schierwater B."/>
            <person name="Dellaporta S.L."/>
            <person name="Rokhsar D.S."/>
        </authorList>
    </citation>
    <scope>NUCLEOTIDE SEQUENCE [LARGE SCALE GENOMIC DNA]</scope>
    <source>
        <strain evidence="4 5">Grell-BS-1999</strain>
    </source>
</reference>
<dbReference type="Gene3D" id="1.25.10.10">
    <property type="entry name" value="Leucine-rich Repeat Variant"/>
    <property type="match status" value="1"/>
</dbReference>
<evidence type="ECO:0000313" key="4">
    <source>
        <dbReference type="EMBL" id="EDV27937.1"/>
    </source>
</evidence>
<dbReference type="HOGENOM" id="CLU_018926_1_0_1"/>
<comment type="similarity">
    <text evidence="3">Belongs to the BRAT1 family.</text>
</comment>
<dbReference type="GO" id="GO:0006974">
    <property type="term" value="P:DNA damage response"/>
    <property type="evidence" value="ECO:0000318"/>
    <property type="project" value="GO_Central"/>
</dbReference>
<dbReference type="PANTHER" id="PTHR21331">
    <property type="entry name" value="BRCA1-ASSOCIATED ATM ACTIVATOR 1"/>
    <property type="match status" value="1"/>
</dbReference>
<proteinExistence type="inferred from homology"/>
<dbReference type="GO" id="GO:0008283">
    <property type="term" value="P:cell population proliferation"/>
    <property type="evidence" value="ECO:0007669"/>
    <property type="project" value="InterPro"/>
</dbReference>
<dbReference type="GO" id="GO:0005737">
    <property type="term" value="C:cytoplasm"/>
    <property type="evidence" value="ECO:0007669"/>
    <property type="project" value="UniProtKB-SubCell"/>
</dbReference>
<dbReference type="Proteomes" id="UP000009022">
    <property type="component" value="Unassembled WGS sequence"/>
</dbReference>
<evidence type="ECO:0000256" key="2">
    <source>
        <dbReference type="ARBA" id="ARBA00022490"/>
    </source>
</evidence>
<keyword evidence="2" id="KW-0963">Cytoplasm</keyword>
<dbReference type="GeneID" id="6750426"/>
<dbReference type="InParanoid" id="B3RN12"/>
<gene>
    <name evidence="4" type="ORF">TRIADDRAFT_52997</name>
</gene>
<name>B3RN12_TRIAD</name>
<dbReference type="CTD" id="6750426"/>
<dbReference type="InterPro" id="IPR011989">
    <property type="entry name" value="ARM-like"/>
</dbReference>
<comment type="subcellular location">
    <subcellularLocation>
        <location evidence="1">Cytoplasm</location>
    </subcellularLocation>
</comment>
<evidence type="ECO:0000256" key="3">
    <source>
        <dbReference type="ARBA" id="ARBA00061308"/>
    </source>
</evidence>
<keyword evidence="5" id="KW-1185">Reference proteome</keyword>
<accession>B3RN12</accession>
<dbReference type="InterPro" id="IPR016024">
    <property type="entry name" value="ARM-type_fold"/>
</dbReference>
<dbReference type="EMBL" id="DS985242">
    <property type="protein sequence ID" value="EDV27937.1"/>
    <property type="molecule type" value="Genomic_DNA"/>
</dbReference>
<dbReference type="AlphaFoldDB" id="B3RN12"/>
<sequence length="647" mass="73579">MELMQLDDEHINLLKAVLNSFMRDPSRFIDDTSVEKLLSWLSTVCRCEIQVERLGQDWILQFIYDSLDQDKAVITAFAIRLIGMLAAWPFYFQRMQNLRQYNLLDLLASMPSQSSWKSATVRDAYFKAANNLIPCRRSFNWIVAKDMVTVGLSALGDDSIFVMKSAINFVVQYLLWHGRHHFQEHSCDQEPMDLQYYNDVINEISNLLTQSKLSLASIDSQLELSICNPKLLSEILYRPLHLVMYGMFTRDEQDVSLERSIDISLDILKAPILADGYQDLVSATWINSVVVLFALCSCPSLLTKETISKVNDNITGSIKIARAALDFVSHSIKQIKIIRQSQLPFCPLLGEAIDPVYVILAAINQIDLEEAILIKSLNLLSEILLELNDDEIILLLDTYRISSNQGNKEIYQQVINGDLVEKIWKLSNDDEGFVKASALNSMCQLCSAISKPDDLDPVFKENKISDAVFQIILNDTEALARRSAIDLVIQCFKYGFILKDVGNCASETAQDIINVLRNESNITSTLRQSCHDLDWEVKRRGLLFWKAFIERHWQESCTEATAKHYTITSHNSKIILSLVLSGCAIALQDAIEDCDVVIRQESCAILLSLQTKLNLDLLADSKAAITEQLRFIPGYFIKFYILWFYSL</sequence>
<dbReference type="OrthoDB" id="10057956at2759"/>